<evidence type="ECO:0000313" key="15">
    <source>
        <dbReference type="EMBL" id="NDV31764.1"/>
    </source>
</evidence>
<dbReference type="GO" id="GO:0061630">
    <property type="term" value="F:ubiquitin protein ligase activity"/>
    <property type="evidence" value="ECO:0007669"/>
    <property type="project" value="UniProtKB-EC"/>
</dbReference>
<keyword evidence="7" id="KW-0479">Metal-binding</keyword>
<comment type="subcellular location">
    <subcellularLocation>
        <location evidence="2">Membrane</location>
        <topology evidence="2">Single-pass membrane protein</topology>
    </subcellularLocation>
</comment>
<evidence type="ECO:0000256" key="1">
    <source>
        <dbReference type="ARBA" id="ARBA00001798"/>
    </source>
</evidence>
<evidence type="ECO:0000256" key="11">
    <source>
        <dbReference type="ARBA" id="ARBA00022833"/>
    </source>
</evidence>
<dbReference type="Pfam" id="PF22191">
    <property type="entry name" value="IBR_1"/>
    <property type="match status" value="1"/>
</dbReference>
<feature type="domain" description="RING-type" evidence="14">
    <location>
        <begin position="70"/>
        <end position="278"/>
    </location>
</feature>
<protein>
    <recommendedName>
        <fullName evidence="4">RBR-type E3 ubiquitin transferase</fullName>
        <ecNumber evidence="4">2.3.2.31</ecNumber>
    </recommendedName>
</protein>
<dbReference type="GO" id="GO:0031090">
    <property type="term" value="C:organelle membrane"/>
    <property type="evidence" value="ECO:0007669"/>
    <property type="project" value="UniProtKB-ARBA"/>
</dbReference>
<keyword evidence="5" id="KW-0808">Transferase</keyword>
<evidence type="ECO:0000256" key="8">
    <source>
        <dbReference type="ARBA" id="ARBA00022737"/>
    </source>
</evidence>
<dbReference type="InterPro" id="IPR013083">
    <property type="entry name" value="Znf_RING/FYVE/PHD"/>
</dbReference>
<evidence type="ECO:0000256" key="12">
    <source>
        <dbReference type="ARBA" id="ARBA00022989"/>
    </source>
</evidence>
<evidence type="ECO:0000259" key="14">
    <source>
        <dbReference type="PROSITE" id="PS51873"/>
    </source>
</evidence>
<proteinExistence type="predicted"/>
<comment type="catalytic activity">
    <reaction evidence="1">
        <text>[E2 ubiquitin-conjugating enzyme]-S-ubiquitinyl-L-cysteine + [acceptor protein]-L-lysine = [E2 ubiquitin-conjugating enzyme]-L-cysteine + [acceptor protein]-N(6)-ubiquitinyl-L-lysine.</text>
        <dbReference type="EC" id="2.3.2.31"/>
    </reaction>
</comment>
<dbReference type="Pfam" id="PF00097">
    <property type="entry name" value="zf-C3HC4"/>
    <property type="match status" value="1"/>
</dbReference>
<dbReference type="InterPro" id="IPR044066">
    <property type="entry name" value="TRIAD_supradom"/>
</dbReference>
<evidence type="ECO:0000256" key="3">
    <source>
        <dbReference type="ARBA" id="ARBA00004906"/>
    </source>
</evidence>
<dbReference type="EC" id="2.3.2.31" evidence="4"/>
<keyword evidence="10" id="KW-0833">Ubl conjugation pathway</keyword>
<dbReference type="PANTHER" id="PTHR11685">
    <property type="entry name" value="RBR FAMILY RING FINGER AND IBR DOMAIN-CONTAINING"/>
    <property type="match status" value="1"/>
</dbReference>
<keyword evidence="11" id="KW-0862">Zinc</keyword>
<organism evidence="15">
    <name type="scientific">Arcella intermedia</name>
    <dbReference type="NCBI Taxonomy" id="1963864"/>
    <lineage>
        <taxon>Eukaryota</taxon>
        <taxon>Amoebozoa</taxon>
        <taxon>Tubulinea</taxon>
        <taxon>Elardia</taxon>
        <taxon>Arcellinida</taxon>
        <taxon>Sphaerothecina</taxon>
        <taxon>Arcellidae</taxon>
        <taxon>Arcella</taxon>
    </lineage>
</organism>
<name>A0A6B2L463_9EUKA</name>
<evidence type="ECO:0000256" key="5">
    <source>
        <dbReference type="ARBA" id="ARBA00022679"/>
    </source>
</evidence>
<evidence type="ECO:0000256" key="4">
    <source>
        <dbReference type="ARBA" id="ARBA00012251"/>
    </source>
</evidence>
<keyword evidence="12" id="KW-1133">Transmembrane helix</keyword>
<dbReference type="Gene3D" id="1.20.120.1750">
    <property type="match status" value="1"/>
</dbReference>
<dbReference type="InterPro" id="IPR031127">
    <property type="entry name" value="E3_UB_ligase_RBR"/>
</dbReference>
<dbReference type="SMART" id="SM00647">
    <property type="entry name" value="IBR"/>
    <property type="match status" value="2"/>
</dbReference>
<dbReference type="AlphaFoldDB" id="A0A6B2L463"/>
<evidence type="ECO:0000256" key="6">
    <source>
        <dbReference type="ARBA" id="ARBA00022692"/>
    </source>
</evidence>
<keyword evidence="13" id="KW-0472">Membrane</keyword>
<dbReference type="InterPro" id="IPR018957">
    <property type="entry name" value="Znf_C3HC4_RING-type"/>
</dbReference>
<accession>A0A6B2L463</accession>
<dbReference type="GO" id="GO:0008270">
    <property type="term" value="F:zinc ion binding"/>
    <property type="evidence" value="ECO:0007669"/>
    <property type="project" value="UniProtKB-KW"/>
</dbReference>
<dbReference type="GO" id="GO:0005737">
    <property type="term" value="C:cytoplasm"/>
    <property type="evidence" value="ECO:0007669"/>
    <property type="project" value="UniProtKB-ARBA"/>
</dbReference>
<dbReference type="GO" id="GO:0016567">
    <property type="term" value="P:protein ubiquitination"/>
    <property type="evidence" value="ECO:0007669"/>
    <property type="project" value="InterPro"/>
</dbReference>
<evidence type="ECO:0000256" key="2">
    <source>
        <dbReference type="ARBA" id="ARBA00004167"/>
    </source>
</evidence>
<evidence type="ECO:0000256" key="7">
    <source>
        <dbReference type="ARBA" id="ARBA00022723"/>
    </source>
</evidence>
<keyword evidence="6" id="KW-0812">Transmembrane</keyword>
<dbReference type="Pfam" id="PF01485">
    <property type="entry name" value="IBR"/>
    <property type="match status" value="1"/>
</dbReference>
<reference evidence="15" key="1">
    <citation type="journal article" date="2020" name="J. Eukaryot. Microbiol.">
        <title>De novo Sequencing, Assembly and Annotation of the Transcriptome for the Free-Living Testate Amoeba Arcella intermedia.</title>
        <authorList>
            <person name="Ribeiro G.M."/>
            <person name="Porfirio-Sousa A.L."/>
            <person name="Maurer-Alcala X.X."/>
            <person name="Katz L.A."/>
            <person name="Lahr D.J.G."/>
        </authorList>
    </citation>
    <scope>NUCLEOTIDE SEQUENCE</scope>
</reference>
<evidence type="ECO:0000256" key="9">
    <source>
        <dbReference type="ARBA" id="ARBA00022771"/>
    </source>
</evidence>
<sequence>MEYQEKLIGTIRSKLGEHISTNVARLFLSHCNWDVSRVEDKYWDDQEELYAACGLNNPNEEIVVAAAPKGSYECSVCLEDTEDYLQNPTCGHYFCRTCWRAGIENDIVGGNVFKIKCFHINCKELVPDDIIQSLVSPQLWEKYRTYLGNKFVDGANDVRWCIANDCKNAITQSSLVGNQKVGVCPCGTVFCWNKECASQSHCPASCDEYTKWKEKNGSSDFQSQKWILENTKKCIKCKSPVSKQDGCFQMTCRPPCSQQFCWLCSEDWKTHSDHFRCKKHPEAGSPSDVGNRVLYLTDVKWEGDELFVKLLDRYNFYAKAQKDAKDAYPKISAVINQLVADKILLNPKPLDAAKITLEECRRIVQGMIIVRGVNMNSSRQLAQAFQVKQFEEKIAELSNKFEKELLTLEHDFPKVTKFVDEVQKIDKILSTLAQNIVAQGL</sequence>
<dbReference type="FunFam" id="3.30.40.10:FF:000051">
    <property type="entry name" value="RBR-type E3 ubiquitin transferase"/>
    <property type="match status" value="1"/>
</dbReference>
<dbReference type="SUPFAM" id="SSF57850">
    <property type="entry name" value="RING/U-box"/>
    <property type="match status" value="3"/>
</dbReference>
<evidence type="ECO:0000256" key="13">
    <source>
        <dbReference type="ARBA" id="ARBA00023136"/>
    </source>
</evidence>
<evidence type="ECO:0000256" key="10">
    <source>
        <dbReference type="ARBA" id="ARBA00022786"/>
    </source>
</evidence>
<dbReference type="EMBL" id="GIBP01002795">
    <property type="protein sequence ID" value="NDV31764.1"/>
    <property type="molecule type" value="Transcribed_RNA"/>
</dbReference>
<keyword evidence="9" id="KW-0863">Zinc-finger</keyword>
<dbReference type="PROSITE" id="PS51873">
    <property type="entry name" value="TRIAD"/>
    <property type="match status" value="1"/>
</dbReference>
<dbReference type="InterPro" id="IPR002867">
    <property type="entry name" value="IBR_dom"/>
</dbReference>
<keyword evidence="8" id="KW-0677">Repeat</keyword>
<dbReference type="Gene3D" id="3.30.40.10">
    <property type="entry name" value="Zinc/RING finger domain, C3HC4 (zinc finger)"/>
    <property type="match status" value="1"/>
</dbReference>
<comment type="pathway">
    <text evidence="3">Protein modification; protein ubiquitination.</text>
</comment>